<keyword evidence="3" id="KW-0762">Sugar transport</keyword>
<keyword evidence="4" id="KW-0479">Metal-binding</keyword>
<dbReference type="InterPro" id="IPR025997">
    <property type="entry name" value="SBP_2_dom"/>
</dbReference>
<sequence>MNRKMLGGLALTLGVAMVLGGCSSQRKNGKTNQKVLRIGVSSYDQYDTFVSELISCFQNYAKEKEKEWEITISLDIRYAQRSQMVQNSQMDDFIDDQVDIACINLVDRTDASGIIEKARKSQTPVIFFNRELVEEDLDRWDELYYVGADAYESGRLQGKILVEECRKNFNKIDKNKDGVLQYVMLEGEAGHNDSLARSMAVIEEITESGYMVEKLADEIANWNRDQAATKMQTFLDTYGEEIEVILANNDDMALGAVDVLTEAGLKPGDTDWPVILGIDGTSVGLEVVKKGEFLGTVLNDGEGQAYAMLELAYALVTENELPEKYQLKDGKYIRLPYREITAEDL</sequence>
<evidence type="ECO:0000256" key="2">
    <source>
        <dbReference type="ARBA" id="ARBA00022448"/>
    </source>
</evidence>
<dbReference type="Proteomes" id="UP000657421">
    <property type="component" value="Unassembled WGS sequence"/>
</dbReference>
<proteinExistence type="predicted"/>
<keyword evidence="7" id="KW-0106">Calcium</keyword>
<comment type="subcellular location">
    <subcellularLocation>
        <location evidence="1">Cell envelope</location>
    </subcellularLocation>
</comment>
<feature type="domain" description="Periplasmic binding protein" evidence="10">
    <location>
        <begin position="38"/>
        <end position="317"/>
    </location>
</feature>
<accession>A0ABR7N8I5</accession>
<evidence type="ECO:0000256" key="7">
    <source>
        <dbReference type="ARBA" id="ARBA00022837"/>
    </source>
</evidence>
<evidence type="ECO:0000256" key="9">
    <source>
        <dbReference type="ARBA" id="ARBA00034344"/>
    </source>
</evidence>
<evidence type="ECO:0000256" key="3">
    <source>
        <dbReference type="ARBA" id="ARBA00022597"/>
    </source>
</evidence>
<keyword evidence="2" id="KW-0813">Transport</keyword>
<evidence type="ECO:0000256" key="8">
    <source>
        <dbReference type="ARBA" id="ARBA00034323"/>
    </source>
</evidence>
<organism evidence="11 12">
    <name type="scientific">Jingyaoa shaoxingensis</name>
    <dbReference type="NCBI Taxonomy" id="2763671"/>
    <lineage>
        <taxon>Bacteria</taxon>
        <taxon>Bacillati</taxon>
        <taxon>Bacillota</taxon>
        <taxon>Clostridia</taxon>
        <taxon>Lachnospirales</taxon>
        <taxon>Lachnospiraceae</taxon>
        <taxon>Jingyaoa</taxon>
    </lineage>
</organism>
<dbReference type="InterPro" id="IPR028082">
    <property type="entry name" value="Peripla_BP_I"/>
</dbReference>
<evidence type="ECO:0000256" key="4">
    <source>
        <dbReference type="ARBA" id="ARBA00022723"/>
    </source>
</evidence>
<keyword evidence="6" id="KW-0574">Periplasm</keyword>
<dbReference type="Pfam" id="PF13407">
    <property type="entry name" value="Peripla_BP_4"/>
    <property type="match status" value="1"/>
</dbReference>
<evidence type="ECO:0000256" key="6">
    <source>
        <dbReference type="ARBA" id="ARBA00022764"/>
    </source>
</evidence>
<keyword evidence="12" id="KW-1185">Reference proteome</keyword>
<dbReference type="CDD" id="cd01539">
    <property type="entry name" value="PBP1_GGBP"/>
    <property type="match status" value="1"/>
</dbReference>
<comment type="caution">
    <text evidence="11">The sequence shown here is derived from an EMBL/GenBank/DDBJ whole genome shotgun (WGS) entry which is preliminary data.</text>
</comment>
<evidence type="ECO:0000256" key="5">
    <source>
        <dbReference type="ARBA" id="ARBA00022729"/>
    </source>
</evidence>
<reference evidence="11 12" key="1">
    <citation type="submission" date="2020-08" db="EMBL/GenBank/DDBJ databases">
        <title>Genome public.</title>
        <authorList>
            <person name="Liu C."/>
            <person name="Sun Q."/>
        </authorList>
    </citation>
    <scope>NUCLEOTIDE SEQUENCE [LARGE SCALE GENOMIC DNA]</scope>
    <source>
        <strain evidence="11 12">NSJ-46</strain>
    </source>
</reference>
<evidence type="ECO:0000313" key="11">
    <source>
        <dbReference type="EMBL" id="MBC8572707.1"/>
    </source>
</evidence>
<protein>
    <recommendedName>
        <fullName evidence="9">D-galactose/methyl-galactoside binding periplasmic protein MglB</fullName>
    </recommendedName>
</protein>
<dbReference type="RefSeq" id="WP_249307737.1">
    <property type="nucleotide sequence ID" value="NZ_JACRSZ010000005.1"/>
</dbReference>
<keyword evidence="5" id="KW-0732">Signal</keyword>
<dbReference type="PANTHER" id="PTHR30036">
    <property type="entry name" value="D-XYLOSE-BINDING PERIPLASMIC PROTEIN"/>
    <property type="match status" value="1"/>
</dbReference>
<dbReference type="EMBL" id="JACRSZ010000005">
    <property type="protein sequence ID" value="MBC8572707.1"/>
    <property type="molecule type" value="Genomic_DNA"/>
</dbReference>
<dbReference type="PROSITE" id="PS51257">
    <property type="entry name" value="PROKAR_LIPOPROTEIN"/>
    <property type="match status" value="1"/>
</dbReference>
<evidence type="ECO:0000256" key="1">
    <source>
        <dbReference type="ARBA" id="ARBA00004196"/>
    </source>
</evidence>
<gene>
    <name evidence="11" type="ORF">H8716_06355</name>
</gene>
<evidence type="ECO:0000259" key="10">
    <source>
        <dbReference type="Pfam" id="PF13407"/>
    </source>
</evidence>
<dbReference type="Gene3D" id="3.40.50.2300">
    <property type="match status" value="2"/>
</dbReference>
<dbReference type="InterPro" id="IPR044085">
    <property type="entry name" value="MglB-like_PBP1"/>
</dbReference>
<dbReference type="PANTHER" id="PTHR30036:SF2">
    <property type="entry name" value="D-GALACTOSE_METHYL-GALACTOSIDE BINDING PERIPLASMIC PROTEIN MGLB"/>
    <property type="match status" value="1"/>
</dbReference>
<evidence type="ECO:0000313" key="12">
    <source>
        <dbReference type="Proteomes" id="UP000657421"/>
    </source>
</evidence>
<dbReference type="SUPFAM" id="SSF53822">
    <property type="entry name" value="Periplasmic binding protein-like I"/>
    <property type="match status" value="1"/>
</dbReference>
<dbReference type="InterPro" id="IPR050555">
    <property type="entry name" value="Bact_Solute-Bind_Prot2"/>
</dbReference>
<comment type="subunit">
    <text evidence="8">The ABC transporter complex is composed of one ATP-binding protein (MglA), two transmembrane proteins (MglC) and a solute-binding protein (MglB).</text>
</comment>
<name>A0ABR7N8I5_9FIRM</name>